<evidence type="ECO:0000256" key="1">
    <source>
        <dbReference type="SAM" id="Phobius"/>
    </source>
</evidence>
<evidence type="ECO:0000313" key="4">
    <source>
        <dbReference type="Proteomes" id="UP000824074"/>
    </source>
</evidence>
<dbReference type="AlphaFoldDB" id="A0A9D1LHT8"/>
<accession>A0A9D1LHT8</accession>
<gene>
    <name evidence="3" type="ORF">IAB68_03200</name>
</gene>
<dbReference type="EMBL" id="DVMT01000032">
    <property type="protein sequence ID" value="HIU40284.1"/>
    <property type="molecule type" value="Genomic_DNA"/>
</dbReference>
<dbReference type="Pfam" id="PF03413">
    <property type="entry name" value="PepSY"/>
    <property type="match status" value="2"/>
</dbReference>
<feature type="domain" description="PepSY" evidence="2">
    <location>
        <begin position="125"/>
        <end position="185"/>
    </location>
</feature>
<proteinExistence type="predicted"/>
<dbReference type="Proteomes" id="UP000824074">
    <property type="component" value="Unassembled WGS sequence"/>
</dbReference>
<organism evidence="3 4">
    <name type="scientific">Candidatus Aphodocola excrementigallinarum</name>
    <dbReference type="NCBI Taxonomy" id="2840670"/>
    <lineage>
        <taxon>Bacteria</taxon>
        <taxon>Bacillati</taxon>
        <taxon>Bacillota</taxon>
        <taxon>Bacilli</taxon>
        <taxon>Candidatus Aphodocola</taxon>
    </lineage>
</organism>
<feature type="domain" description="PepSY" evidence="2">
    <location>
        <begin position="40"/>
        <end position="98"/>
    </location>
</feature>
<feature type="transmembrane region" description="Helical" evidence="1">
    <location>
        <begin position="12"/>
        <end position="35"/>
    </location>
</feature>
<dbReference type="Gene3D" id="3.10.450.40">
    <property type="match status" value="2"/>
</dbReference>
<sequence>MKNKKNKEKKKTILTVVLIIILIIVALLISFWIYVKTAFISKDEVKEVVLNTMNVNEEDVYFESIDLELDKKEYEVELYYNNNDYEFKVSAKEGKIIYTDYYIENNDANSNDQSSNATTNQNNNISLDEAVNIALENANASESDVNFVKKQEDYDDNELVYDIEFHYEGYEYEYEIRAKDGFIISQDKDQLRRNGAN</sequence>
<reference evidence="3" key="2">
    <citation type="journal article" date="2021" name="PeerJ">
        <title>Extensive microbial diversity within the chicken gut microbiome revealed by metagenomics and culture.</title>
        <authorList>
            <person name="Gilroy R."/>
            <person name="Ravi A."/>
            <person name="Getino M."/>
            <person name="Pursley I."/>
            <person name="Horton D.L."/>
            <person name="Alikhan N.F."/>
            <person name="Baker D."/>
            <person name="Gharbi K."/>
            <person name="Hall N."/>
            <person name="Watson M."/>
            <person name="Adriaenssens E.M."/>
            <person name="Foster-Nyarko E."/>
            <person name="Jarju S."/>
            <person name="Secka A."/>
            <person name="Antonio M."/>
            <person name="Oren A."/>
            <person name="Chaudhuri R.R."/>
            <person name="La Ragione R."/>
            <person name="Hildebrand F."/>
            <person name="Pallen M.J."/>
        </authorList>
    </citation>
    <scope>NUCLEOTIDE SEQUENCE</scope>
    <source>
        <strain evidence="3">CHK193-30670</strain>
    </source>
</reference>
<comment type="caution">
    <text evidence="3">The sequence shown here is derived from an EMBL/GenBank/DDBJ whole genome shotgun (WGS) entry which is preliminary data.</text>
</comment>
<keyword evidence="1" id="KW-1133">Transmembrane helix</keyword>
<dbReference type="InterPro" id="IPR025711">
    <property type="entry name" value="PepSY"/>
</dbReference>
<evidence type="ECO:0000313" key="3">
    <source>
        <dbReference type="EMBL" id="HIU40284.1"/>
    </source>
</evidence>
<keyword evidence="1" id="KW-0812">Transmembrane</keyword>
<keyword evidence="1" id="KW-0472">Membrane</keyword>
<evidence type="ECO:0000259" key="2">
    <source>
        <dbReference type="Pfam" id="PF03413"/>
    </source>
</evidence>
<name>A0A9D1LHT8_9FIRM</name>
<protein>
    <submittedName>
        <fullName evidence="3">PepSY domain-containing protein</fullName>
    </submittedName>
</protein>
<reference evidence="3" key="1">
    <citation type="submission" date="2020-10" db="EMBL/GenBank/DDBJ databases">
        <authorList>
            <person name="Gilroy R."/>
        </authorList>
    </citation>
    <scope>NUCLEOTIDE SEQUENCE</scope>
    <source>
        <strain evidence="3">CHK193-30670</strain>
    </source>
</reference>